<dbReference type="STRING" id="1081104.A0A167R056"/>
<comment type="caution">
    <text evidence="10">The sequence shown here is derived from an EMBL/GenBank/DDBJ whole genome shotgun (WGS) entry which is preliminary data.</text>
</comment>
<dbReference type="GeneID" id="30022980"/>
<dbReference type="InterPro" id="IPR050732">
    <property type="entry name" value="Beta-glucan_modifiers"/>
</dbReference>
<comment type="subcellular location">
    <subcellularLocation>
        <location evidence="1">Secreted</location>
        <location evidence="1">Cell wall</location>
    </subcellularLocation>
</comment>
<organism evidence="10 11">
    <name type="scientific">Cordyceps fumosorosea (strain ARSEF 2679)</name>
    <name type="common">Isaria fumosorosea</name>
    <dbReference type="NCBI Taxonomy" id="1081104"/>
    <lineage>
        <taxon>Eukaryota</taxon>
        <taxon>Fungi</taxon>
        <taxon>Dikarya</taxon>
        <taxon>Ascomycota</taxon>
        <taxon>Pezizomycotina</taxon>
        <taxon>Sordariomycetes</taxon>
        <taxon>Hypocreomycetidae</taxon>
        <taxon>Hypocreales</taxon>
        <taxon>Cordycipitaceae</taxon>
        <taxon>Cordyceps</taxon>
    </lineage>
</organism>
<reference evidence="10 11" key="1">
    <citation type="journal article" date="2016" name="Genome Biol. Evol.">
        <title>Divergent and convergent evolution of fungal pathogenicity.</title>
        <authorList>
            <person name="Shang Y."/>
            <person name="Xiao G."/>
            <person name="Zheng P."/>
            <person name="Cen K."/>
            <person name="Zhan S."/>
            <person name="Wang C."/>
        </authorList>
    </citation>
    <scope>NUCLEOTIDE SEQUENCE [LARGE SCALE GENOMIC DNA]</scope>
    <source>
        <strain evidence="10 11">ARSEF 2679</strain>
    </source>
</reference>
<feature type="compositionally biased region" description="Low complexity" evidence="8">
    <location>
        <begin position="361"/>
        <end position="376"/>
    </location>
</feature>
<evidence type="ECO:0000256" key="4">
    <source>
        <dbReference type="ARBA" id="ARBA00022525"/>
    </source>
</evidence>
<gene>
    <name evidence="10" type="ORF">ISF_06688</name>
</gene>
<dbReference type="GO" id="GO:0009277">
    <property type="term" value="C:fungal-type cell wall"/>
    <property type="evidence" value="ECO:0007669"/>
    <property type="project" value="TreeGrafter"/>
</dbReference>
<keyword evidence="6" id="KW-0378">Hydrolase</keyword>
<evidence type="ECO:0000256" key="6">
    <source>
        <dbReference type="ARBA" id="ARBA00022801"/>
    </source>
</evidence>
<comment type="similarity">
    <text evidence="2 7">Belongs to the glycosyl hydrolase 17 family.</text>
</comment>
<proteinExistence type="inferred from homology"/>
<dbReference type="InterPro" id="IPR000490">
    <property type="entry name" value="Glyco_hydro_17"/>
</dbReference>
<evidence type="ECO:0000256" key="3">
    <source>
        <dbReference type="ARBA" id="ARBA00022512"/>
    </source>
</evidence>
<dbReference type="AlphaFoldDB" id="A0A167R056"/>
<evidence type="ECO:0000256" key="9">
    <source>
        <dbReference type="SAM" id="SignalP"/>
    </source>
</evidence>
<dbReference type="OrthoDB" id="77201at2759"/>
<dbReference type="GO" id="GO:0071555">
    <property type="term" value="P:cell wall organization"/>
    <property type="evidence" value="ECO:0007669"/>
    <property type="project" value="TreeGrafter"/>
</dbReference>
<evidence type="ECO:0000313" key="11">
    <source>
        <dbReference type="Proteomes" id="UP000076744"/>
    </source>
</evidence>
<dbReference type="PANTHER" id="PTHR16631">
    <property type="entry name" value="GLUCAN 1,3-BETA-GLUCOSIDASE"/>
    <property type="match status" value="1"/>
</dbReference>
<evidence type="ECO:0000256" key="1">
    <source>
        <dbReference type="ARBA" id="ARBA00004191"/>
    </source>
</evidence>
<dbReference type="EMBL" id="AZHB01000018">
    <property type="protein sequence ID" value="OAA58149.1"/>
    <property type="molecule type" value="Genomic_DNA"/>
</dbReference>
<evidence type="ECO:0000313" key="10">
    <source>
        <dbReference type="EMBL" id="OAA58149.1"/>
    </source>
</evidence>
<feature type="compositionally biased region" description="Low complexity" evidence="8">
    <location>
        <begin position="325"/>
        <end position="353"/>
    </location>
</feature>
<dbReference type="RefSeq" id="XP_018702332.1">
    <property type="nucleotide sequence ID" value="XM_018850292.1"/>
</dbReference>
<feature type="signal peptide" evidence="9">
    <location>
        <begin position="1"/>
        <end position="19"/>
    </location>
</feature>
<dbReference type="SUPFAM" id="SSF51445">
    <property type="entry name" value="(Trans)glycosidases"/>
    <property type="match status" value="1"/>
</dbReference>
<dbReference type="GO" id="GO:0005975">
    <property type="term" value="P:carbohydrate metabolic process"/>
    <property type="evidence" value="ECO:0007669"/>
    <property type="project" value="InterPro"/>
</dbReference>
<keyword evidence="5 9" id="KW-0732">Signal</keyword>
<dbReference type="GO" id="GO:0005576">
    <property type="term" value="C:extracellular region"/>
    <property type="evidence" value="ECO:0007669"/>
    <property type="project" value="TreeGrafter"/>
</dbReference>
<evidence type="ECO:0000256" key="8">
    <source>
        <dbReference type="SAM" id="MobiDB-lite"/>
    </source>
</evidence>
<dbReference type="InterPro" id="IPR017853">
    <property type="entry name" value="GH"/>
</dbReference>
<keyword evidence="4" id="KW-0964">Secreted</keyword>
<dbReference type="Pfam" id="PF00332">
    <property type="entry name" value="Glyco_hydro_17"/>
    <property type="match status" value="1"/>
</dbReference>
<name>A0A167R056_CORFA</name>
<dbReference type="PANTHER" id="PTHR16631:SF16">
    <property type="entry name" value="GPI-ANCHORED CELL WALL BETA-1,3-ENDOGLUCANASE EGLC"/>
    <property type="match status" value="1"/>
</dbReference>
<dbReference type="Proteomes" id="UP000076744">
    <property type="component" value="Unassembled WGS sequence"/>
</dbReference>
<evidence type="ECO:0000256" key="5">
    <source>
        <dbReference type="ARBA" id="ARBA00022729"/>
    </source>
</evidence>
<feature type="chain" id="PRO_5007891715" evidence="9">
    <location>
        <begin position="20"/>
        <end position="412"/>
    </location>
</feature>
<dbReference type="GO" id="GO:0009986">
    <property type="term" value="C:cell surface"/>
    <property type="evidence" value="ECO:0007669"/>
    <property type="project" value="TreeGrafter"/>
</dbReference>
<sequence>MHLTSTLLAGAVAVASAAADNNYLGFNSGATLADRSAKFKKDFEAEFKTAQALNGAPGKFNAVRLYTNIQAYATDDPIEAFEAAIDTQTYMLLGIWASGAADITKEVTALQKAVDKYGSKFTDLVIGMSIGSEDLYRNSVTGTKNKAGLGADPEVIVSFIKDYKKAFDGGALAKVPIGHVDTWDAWTNSSNKAVIDAVDWIGVDEYPYYENGKGNDIKNAGKLFDKAYDATKAVANGKPVWVTETGWPVTGEKWDEAEPSAENAKYYWDEVGCRQLFGKTPTFWYNLRDSNPDNTMKFAITKDLSTTPQFNLTCPTTFDTDSKDSSSSSSSASSTPTSRSNGSTSVSSPTSTGSGSGSTGSTGATSAAGSSGAGASASAQAANNNKASGVGKVAASSSVAGILALVGAFLLL</sequence>
<protein>
    <submittedName>
        <fullName evidence="10">GPI-anchored cell wall beta-1,3-endoglucanase</fullName>
    </submittedName>
</protein>
<keyword evidence="3" id="KW-0134">Cell wall</keyword>
<feature type="region of interest" description="Disordered" evidence="8">
    <location>
        <begin position="318"/>
        <end position="376"/>
    </location>
</feature>
<evidence type="ECO:0000256" key="7">
    <source>
        <dbReference type="RuleBase" id="RU004335"/>
    </source>
</evidence>
<evidence type="ECO:0000256" key="2">
    <source>
        <dbReference type="ARBA" id="ARBA00008773"/>
    </source>
</evidence>
<accession>A0A167R056</accession>
<dbReference type="GO" id="GO:0042973">
    <property type="term" value="F:glucan endo-1,3-beta-D-glucosidase activity"/>
    <property type="evidence" value="ECO:0007669"/>
    <property type="project" value="TreeGrafter"/>
</dbReference>
<dbReference type="Gene3D" id="3.20.20.80">
    <property type="entry name" value="Glycosidases"/>
    <property type="match status" value="1"/>
</dbReference>
<keyword evidence="11" id="KW-1185">Reference proteome</keyword>